<name>A0A7W8ZU05_9MICO</name>
<feature type="transmembrane region" description="Helical" evidence="3">
    <location>
        <begin position="154"/>
        <end position="176"/>
    </location>
</feature>
<evidence type="ECO:0000313" key="5">
    <source>
        <dbReference type="Proteomes" id="UP000561726"/>
    </source>
</evidence>
<evidence type="ECO:0000256" key="3">
    <source>
        <dbReference type="SAM" id="Phobius"/>
    </source>
</evidence>
<comment type="caution">
    <text evidence="4">The sequence shown here is derived from an EMBL/GenBank/DDBJ whole genome shotgun (WGS) entry which is preliminary data.</text>
</comment>
<dbReference type="RefSeq" id="WP_052542353.1">
    <property type="nucleotide sequence ID" value="NZ_JACHBQ010000001.1"/>
</dbReference>
<dbReference type="InterPro" id="IPR021884">
    <property type="entry name" value="Ice-bd_prot"/>
</dbReference>
<keyword evidence="2" id="KW-0732">Signal</keyword>
<keyword evidence="3" id="KW-0472">Membrane</keyword>
<sequence>MYTPGPYAGRRPGIPILALIVILLLQGTTGTSPARAVGSVVDLGTAATYSLLGGTSVANTGVSTVSGDIGAYPGLAVTGFPPGIVTGDVHPGDSAAAQAQADALLAYTATAAQVPTSTIAGDLGGSILTPGVYHSAAAVSISSSLTLDAQGDPYAVFIFQIDAAFGMAAASSIVLMNGAQSSRVFWQVVGAATLGASASFAGTLMSLAAISIGAGCTVVGRALSLTAALALDTSVILPEPAVKLGTAGTYSALAGTSVSNSGATTLTGNVGVSPGTVLTGFPPGITSGSTHVNDSQSAQAQADLTTAYADAGARTPTATLSGDLGGRTLTAGVYASTTALSLTGDLLLDGEGNANAVFILQLDSTLTTAAGSTVRVINGAQVSRVFWRVAGSVSLGAASAFTGTMLSQGDITVGNSSGFIGRALSTAGAISLNATTLTTEATIALGAARSYTLLASTSVANTSTSTVNGDVGTSPGVAITGFPPGVITGQTHAGDTAAAQAQSALQVAYSDALARSPSGAIAGDLAGQTLTAGVYRSAAAVSVSAGLTLDGQGNPNAVFIFQVNAAFNTAASSSITLVNGAQASRVFWQVTGAVSLGAASVFRGTVLGFAAISIGAGCAFTGRALTLNGAIALDSATSTDPDPVPGPLEVVTAGATLSPVTLDGLSTQYSTGYSTEWTITDARGSGASWTVSVEATTPTSAAGTVELVPRTLSVGSLSITPGTISAGSGSDPVGGISAPTLALSNSPQALITALGSHRGIYLLTPSFSLAIPPNAYRSNFSGVVDDSALNPFVSVLTFTIS</sequence>
<protein>
    <recommendedName>
        <fullName evidence="6">DUF3494 domain-containing protein</fullName>
    </recommendedName>
</protein>
<organism evidence="4 5">
    <name type="scientific">Cryobacterium roopkundense</name>
    <dbReference type="NCBI Taxonomy" id="1001240"/>
    <lineage>
        <taxon>Bacteria</taxon>
        <taxon>Bacillati</taxon>
        <taxon>Actinomycetota</taxon>
        <taxon>Actinomycetes</taxon>
        <taxon>Micrococcales</taxon>
        <taxon>Microbacteriaceae</taxon>
        <taxon>Cryobacterium</taxon>
    </lineage>
</organism>
<comment type="similarity">
    <text evidence="1">Belongs to the ice-binding protein family.</text>
</comment>
<evidence type="ECO:0000313" key="4">
    <source>
        <dbReference type="EMBL" id="MBB5640048.1"/>
    </source>
</evidence>
<dbReference type="Pfam" id="PF11999">
    <property type="entry name" value="Ice_binding"/>
    <property type="match status" value="3"/>
</dbReference>
<evidence type="ECO:0000256" key="2">
    <source>
        <dbReference type="ARBA" id="ARBA00022729"/>
    </source>
</evidence>
<dbReference type="EMBL" id="JACHBQ010000001">
    <property type="protein sequence ID" value="MBB5640048.1"/>
    <property type="molecule type" value="Genomic_DNA"/>
</dbReference>
<evidence type="ECO:0008006" key="6">
    <source>
        <dbReference type="Google" id="ProtNLM"/>
    </source>
</evidence>
<gene>
    <name evidence="4" type="ORF">BJ997_000596</name>
</gene>
<accession>A0A7W8ZU05</accession>
<dbReference type="Proteomes" id="UP000561726">
    <property type="component" value="Unassembled WGS sequence"/>
</dbReference>
<reference evidence="4 5" key="1">
    <citation type="submission" date="2020-08" db="EMBL/GenBank/DDBJ databases">
        <title>Sequencing the genomes of 1000 actinobacteria strains.</title>
        <authorList>
            <person name="Klenk H.-P."/>
        </authorList>
    </citation>
    <scope>NUCLEOTIDE SEQUENCE [LARGE SCALE GENOMIC DNA]</scope>
    <source>
        <strain evidence="4 5">DSM 21065</strain>
    </source>
</reference>
<keyword evidence="3" id="KW-0812">Transmembrane</keyword>
<dbReference type="OrthoDB" id="2082707at2"/>
<dbReference type="AlphaFoldDB" id="A0A7W8ZU05"/>
<keyword evidence="3" id="KW-1133">Transmembrane helix</keyword>
<feature type="transmembrane region" description="Helical" evidence="3">
    <location>
        <begin position="188"/>
        <end position="214"/>
    </location>
</feature>
<proteinExistence type="inferred from homology"/>
<evidence type="ECO:0000256" key="1">
    <source>
        <dbReference type="ARBA" id="ARBA00005445"/>
    </source>
</evidence>